<evidence type="ECO:0000313" key="3">
    <source>
        <dbReference type="Proteomes" id="UP001163739"/>
    </source>
</evidence>
<dbReference type="EMBL" id="CP100390">
    <property type="protein sequence ID" value="UZE98030.1"/>
    <property type="molecule type" value="Genomic_DNA"/>
</dbReference>
<dbReference type="SUPFAM" id="SSF53850">
    <property type="entry name" value="Periplasmic binding protein-like II"/>
    <property type="match status" value="1"/>
</dbReference>
<feature type="domain" description="Solute-binding protein family 3/N-terminal" evidence="1">
    <location>
        <begin position="2"/>
        <end position="200"/>
    </location>
</feature>
<evidence type="ECO:0000259" key="1">
    <source>
        <dbReference type="Pfam" id="PF00497"/>
    </source>
</evidence>
<dbReference type="Gene3D" id="3.40.190.10">
    <property type="entry name" value="Periplasmic binding protein-like II"/>
    <property type="match status" value="2"/>
</dbReference>
<dbReference type="InterPro" id="IPR001638">
    <property type="entry name" value="Solute-binding_3/MltF_N"/>
</dbReference>
<name>A0ABY6N7A6_9ALTE</name>
<dbReference type="Pfam" id="PF00497">
    <property type="entry name" value="SBP_bac_3"/>
    <property type="match status" value="1"/>
</dbReference>
<accession>A0ABY6N7A6</accession>
<keyword evidence="3" id="KW-1185">Reference proteome</keyword>
<reference evidence="2" key="1">
    <citation type="submission" date="2022-06" db="EMBL/GenBank/DDBJ databases">
        <title>Alkalimarinus sp. nov., isolated from gut of a Alitta virens.</title>
        <authorList>
            <person name="Yang A.I."/>
            <person name="Shin N.-R."/>
        </authorList>
    </citation>
    <scope>NUCLEOTIDE SEQUENCE</scope>
    <source>
        <strain evidence="2">A2M4</strain>
    </source>
</reference>
<proteinExistence type="predicted"/>
<gene>
    <name evidence="2" type="ORF">NKI27_11075</name>
</gene>
<evidence type="ECO:0000313" key="2">
    <source>
        <dbReference type="EMBL" id="UZE98030.1"/>
    </source>
</evidence>
<organism evidence="2 3">
    <name type="scientific">Alkalimarinus alittae</name>
    <dbReference type="NCBI Taxonomy" id="2961619"/>
    <lineage>
        <taxon>Bacteria</taxon>
        <taxon>Pseudomonadati</taxon>
        <taxon>Pseudomonadota</taxon>
        <taxon>Gammaproteobacteria</taxon>
        <taxon>Alteromonadales</taxon>
        <taxon>Alteromonadaceae</taxon>
        <taxon>Alkalimarinus</taxon>
    </lineage>
</organism>
<protein>
    <submittedName>
        <fullName evidence="2">Transporter substrate-binding domain-containing protein</fullName>
    </submittedName>
</protein>
<sequence>MDKITKAINCPYEAHRYPWKRLIYLMETDGIDVLSDIQPNAERAKIAYFSKPYGYQHIALFVRKGESEKYPINSLEELNQYKFLLGVRDSVDYGPEFKRMLDNPNFNTRLDWLAGPTNPKKLAGKRIDGLLMDPLAAPHVFREQGVYDKLERHPMPFLKAGQLTLMLNKNNVSPRVVKKINEAIDDLKISQQYLPMLLKYEDVMSTSK</sequence>
<dbReference type="Proteomes" id="UP001163739">
    <property type="component" value="Chromosome"/>
</dbReference>